<dbReference type="InterPro" id="IPR041492">
    <property type="entry name" value="HAD_2"/>
</dbReference>
<proteinExistence type="inferred from homology"/>
<name>A0A1M5F2X2_9BACT</name>
<dbReference type="SFLD" id="SFLDG01129">
    <property type="entry name" value="C1.5:_HAD__Beta-PGM__Phosphata"/>
    <property type="match status" value="1"/>
</dbReference>
<evidence type="ECO:0000313" key="5">
    <source>
        <dbReference type="EMBL" id="SHF85837.1"/>
    </source>
</evidence>
<protein>
    <submittedName>
        <fullName evidence="5">Haloacid dehalogenase superfamily, subfamily IA, variant 3 with third motif having DD or ED</fullName>
    </submittedName>
</protein>
<keyword evidence="3" id="KW-0479">Metal-binding</keyword>
<keyword evidence="4" id="KW-0460">Magnesium</keyword>
<comment type="cofactor">
    <cofactor evidence="1">
        <name>Mg(2+)</name>
        <dbReference type="ChEBI" id="CHEBI:18420"/>
    </cofactor>
</comment>
<reference evidence="5 6" key="1">
    <citation type="submission" date="2016-11" db="EMBL/GenBank/DDBJ databases">
        <authorList>
            <person name="Jaros S."/>
            <person name="Januszkiewicz K."/>
            <person name="Wedrychowicz H."/>
        </authorList>
    </citation>
    <scope>NUCLEOTIDE SEQUENCE [LARGE SCALE GENOMIC DNA]</scope>
    <source>
        <strain evidence="5 6">DSM 26897</strain>
    </source>
</reference>
<accession>A0A1M5F2X2</accession>
<gene>
    <name evidence="5" type="ORF">SAMN05444008_11316</name>
</gene>
<dbReference type="Gene3D" id="1.10.150.240">
    <property type="entry name" value="Putative phosphatase, domain 2"/>
    <property type="match status" value="1"/>
</dbReference>
<sequence>MQSPLPLLVFDLDGVLVDSEPISDRLFNESLINDGFAIDAAFSARYFTGRSLRDCLVTLQEHFGRVPTNEVLNAYTARIEDALRVELKPVAFVPEALAQMPHRKVVASGSELRRIELSLEVTGLRSHFEQITSSYEVAKGKPEPDVFLKAAEKAEYEPANCIVIEDTIFGVLAGVAAGMQVLCYQPNPAHVYDVPEGVVVFQSMAQLPDLVSEAGFRISPVTGSW</sequence>
<dbReference type="SUPFAM" id="SSF56784">
    <property type="entry name" value="HAD-like"/>
    <property type="match status" value="1"/>
</dbReference>
<dbReference type="PANTHER" id="PTHR46193">
    <property type="entry name" value="6-PHOSPHOGLUCONATE PHOSPHATASE"/>
    <property type="match status" value="1"/>
</dbReference>
<dbReference type="InterPro" id="IPR023214">
    <property type="entry name" value="HAD_sf"/>
</dbReference>
<dbReference type="GO" id="GO:0046872">
    <property type="term" value="F:metal ion binding"/>
    <property type="evidence" value="ECO:0007669"/>
    <property type="project" value="UniProtKB-KW"/>
</dbReference>
<dbReference type="InterPro" id="IPR036412">
    <property type="entry name" value="HAD-like_sf"/>
</dbReference>
<dbReference type="NCBIfam" id="TIGR01509">
    <property type="entry name" value="HAD-SF-IA-v3"/>
    <property type="match status" value="1"/>
</dbReference>
<dbReference type="SFLD" id="SFLDS00003">
    <property type="entry name" value="Haloacid_Dehalogenase"/>
    <property type="match status" value="1"/>
</dbReference>
<dbReference type="Gene3D" id="3.40.50.1000">
    <property type="entry name" value="HAD superfamily/HAD-like"/>
    <property type="match status" value="1"/>
</dbReference>
<evidence type="ECO:0000256" key="1">
    <source>
        <dbReference type="ARBA" id="ARBA00001946"/>
    </source>
</evidence>
<dbReference type="InterPro" id="IPR051600">
    <property type="entry name" value="Beta-PGM-like"/>
</dbReference>
<keyword evidence="6" id="KW-1185">Reference proteome</keyword>
<comment type="similarity">
    <text evidence="2">Belongs to the HAD-like hydrolase superfamily. CbbY/CbbZ/Gph/YieH family.</text>
</comment>
<evidence type="ECO:0000256" key="4">
    <source>
        <dbReference type="ARBA" id="ARBA00022842"/>
    </source>
</evidence>
<dbReference type="OrthoDB" id="9797743at2"/>
<dbReference type="Proteomes" id="UP000184368">
    <property type="component" value="Unassembled WGS sequence"/>
</dbReference>
<dbReference type="PANTHER" id="PTHR46193:SF10">
    <property type="entry name" value="6-PHOSPHOGLUCONATE PHOSPHATASE"/>
    <property type="match status" value="1"/>
</dbReference>
<dbReference type="GO" id="GO:0003824">
    <property type="term" value="F:catalytic activity"/>
    <property type="evidence" value="ECO:0007669"/>
    <property type="project" value="UniProtKB-ARBA"/>
</dbReference>
<dbReference type="InterPro" id="IPR006439">
    <property type="entry name" value="HAD-SF_hydro_IA"/>
</dbReference>
<evidence type="ECO:0000256" key="2">
    <source>
        <dbReference type="ARBA" id="ARBA00006171"/>
    </source>
</evidence>
<dbReference type="EMBL" id="FQUO01000013">
    <property type="protein sequence ID" value="SHF85837.1"/>
    <property type="molecule type" value="Genomic_DNA"/>
</dbReference>
<organism evidence="5 6">
    <name type="scientific">Cnuella takakiae</name>
    <dbReference type="NCBI Taxonomy" id="1302690"/>
    <lineage>
        <taxon>Bacteria</taxon>
        <taxon>Pseudomonadati</taxon>
        <taxon>Bacteroidota</taxon>
        <taxon>Chitinophagia</taxon>
        <taxon>Chitinophagales</taxon>
        <taxon>Chitinophagaceae</taxon>
        <taxon>Cnuella</taxon>
    </lineage>
</organism>
<dbReference type="AlphaFoldDB" id="A0A1M5F2X2"/>
<dbReference type="RefSeq" id="WP_073045217.1">
    <property type="nucleotide sequence ID" value="NZ_FQUO01000013.1"/>
</dbReference>
<dbReference type="STRING" id="1302690.BUE76_02845"/>
<dbReference type="InterPro" id="IPR023198">
    <property type="entry name" value="PGP-like_dom2"/>
</dbReference>
<dbReference type="Pfam" id="PF13419">
    <property type="entry name" value="HAD_2"/>
    <property type="match status" value="1"/>
</dbReference>
<evidence type="ECO:0000313" key="6">
    <source>
        <dbReference type="Proteomes" id="UP000184368"/>
    </source>
</evidence>
<evidence type="ECO:0000256" key="3">
    <source>
        <dbReference type="ARBA" id="ARBA00022723"/>
    </source>
</evidence>